<proteinExistence type="predicted"/>
<dbReference type="InterPro" id="IPR015421">
    <property type="entry name" value="PyrdxlP-dep_Trfase_major"/>
</dbReference>
<evidence type="ECO:0000256" key="3">
    <source>
        <dbReference type="ARBA" id="ARBA00022679"/>
    </source>
</evidence>
<dbReference type="Pfam" id="PF00155">
    <property type="entry name" value="Aminotran_1_2"/>
    <property type="match status" value="1"/>
</dbReference>
<keyword evidence="2 6" id="KW-0032">Aminotransferase</keyword>
<keyword evidence="3 6" id="KW-0808">Transferase</keyword>
<dbReference type="EMBL" id="CP060713">
    <property type="protein sequence ID" value="QNN51717.1"/>
    <property type="molecule type" value="Genomic_DNA"/>
</dbReference>
<dbReference type="GO" id="GO:0030170">
    <property type="term" value="F:pyridoxal phosphate binding"/>
    <property type="evidence" value="ECO:0007669"/>
    <property type="project" value="InterPro"/>
</dbReference>
<evidence type="ECO:0000313" key="6">
    <source>
        <dbReference type="EMBL" id="QNN51717.1"/>
    </source>
</evidence>
<dbReference type="Gene3D" id="3.40.640.10">
    <property type="entry name" value="Type I PLP-dependent aspartate aminotransferase-like (Major domain)"/>
    <property type="match status" value="1"/>
</dbReference>
<organism evidence="6 7">
    <name type="scientific">Nocardioides mesophilus</name>
    <dbReference type="NCBI Taxonomy" id="433659"/>
    <lineage>
        <taxon>Bacteria</taxon>
        <taxon>Bacillati</taxon>
        <taxon>Actinomycetota</taxon>
        <taxon>Actinomycetes</taxon>
        <taxon>Propionibacteriales</taxon>
        <taxon>Nocardioidaceae</taxon>
        <taxon>Nocardioides</taxon>
    </lineage>
</organism>
<evidence type="ECO:0000256" key="4">
    <source>
        <dbReference type="SAM" id="MobiDB-lite"/>
    </source>
</evidence>
<evidence type="ECO:0000259" key="5">
    <source>
        <dbReference type="Pfam" id="PF00155"/>
    </source>
</evidence>
<evidence type="ECO:0000313" key="7">
    <source>
        <dbReference type="Proteomes" id="UP000515947"/>
    </source>
</evidence>
<sequence>MPDHHDHADQVATAPPVPAPWGGRRGASPTIGTVSARLPDFPWDHLTAYAATARAHPDGIVDLSVGTPVDPTPELVQQALREAADSPGYPVTVGRVETRQACLDWLRRRCGVTDVGLDGVLPVIGSKELIGSLPVHLGLGPSDLVVYPELAYPTYEVGARLTGARTRATDALTAVGPERVAVVWLNSPSNPTGRVLPVQHLRKVVAWCRERGALLVSDECYLECAWSEDPEQQPVSVLHPDVCDGDVTGILAVHSLSKRSNLAGYRCAFVAGDPAVVGELLAVRKNLGLQMPGPQQVAMAAALDDDTHVAAQHARYAARRGLLKSALEGAGFRIDHSEASLYLWATRDEPCWDTVAALAERGILVAPGEFYGPKGARHVRVAFTATDERVAAACARLSADPA</sequence>
<dbReference type="PANTHER" id="PTHR42832">
    <property type="entry name" value="AMINO ACID AMINOTRANSFERASE"/>
    <property type="match status" value="1"/>
</dbReference>
<feature type="region of interest" description="Disordered" evidence="4">
    <location>
        <begin position="1"/>
        <end position="30"/>
    </location>
</feature>
<keyword evidence="7" id="KW-1185">Reference proteome</keyword>
<dbReference type="RefSeq" id="WP_187577553.1">
    <property type="nucleotide sequence ID" value="NZ_CP060713.1"/>
</dbReference>
<dbReference type="PANTHER" id="PTHR42832:SF3">
    <property type="entry name" value="L-GLUTAMINE--4-(METHYLSULFANYL)-2-OXOBUTANOATE AMINOTRANSFERASE"/>
    <property type="match status" value="1"/>
</dbReference>
<dbReference type="Gene3D" id="3.90.1150.10">
    <property type="entry name" value="Aspartate Aminotransferase, domain 1"/>
    <property type="match status" value="1"/>
</dbReference>
<dbReference type="EC" id="2.6.1.17" evidence="6"/>
<dbReference type="InterPro" id="IPR019880">
    <property type="entry name" value="OxyQ"/>
</dbReference>
<name>A0A7G9R7Z2_9ACTN</name>
<dbReference type="CDD" id="cd00609">
    <property type="entry name" value="AAT_like"/>
    <property type="match status" value="1"/>
</dbReference>
<dbReference type="InterPro" id="IPR015424">
    <property type="entry name" value="PyrdxlP-dep_Trfase"/>
</dbReference>
<dbReference type="KEGG" id="nmes:H9L09_14255"/>
<dbReference type="NCBIfam" id="TIGR03539">
    <property type="entry name" value="DapC_actino"/>
    <property type="match status" value="1"/>
</dbReference>
<protein>
    <submittedName>
        <fullName evidence="6">Succinyldiaminopimelate transaminase</fullName>
        <ecNumber evidence="6">2.6.1.17</ecNumber>
    </submittedName>
</protein>
<reference evidence="6 7" key="1">
    <citation type="submission" date="2020-08" db="EMBL/GenBank/DDBJ databases">
        <title>Genome sequence of Nocardioides mesophilus KACC 16243T.</title>
        <authorList>
            <person name="Hyun D.-W."/>
            <person name="Bae J.-W."/>
        </authorList>
    </citation>
    <scope>NUCLEOTIDE SEQUENCE [LARGE SCALE GENOMIC DNA]</scope>
    <source>
        <strain evidence="6 7">KACC 16243</strain>
    </source>
</reference>
<evidence type="ECO:0000256" key="1">
    <source>
        <dbReference type="ARBA" id="ARBA00001933"/>
    </source>
</evidence>
<gene>
    <name evidence="6" type="ORF">H9L09_14255</name>
</gene>
<dbReference type="InterPro" id="IPR004839">
    <property type="entry name" value="Aminotransferase_I/II_large"/>
</dbReference>
<dbReference type="AlphaFoldDB" id="A0A7G9R7Z2"/>
<evidence type="ECO:0000256" key="2">
    <source>
        <dbReference type="ARBA" id="ARBA00022576"/>
    </source>
</evidence>
<dbReference type="InterPro" id="IPR015422">
    <property type="entry name" value="PyrdxlP-dep_Trfase_small"/>
</dbReference>
<dbReference type="InterPro" id="IPR050881">
    <property type="entry name" value="LL-DAP_aminotransferase"/>
</dbReference>
<dbReference type="Proteomes" id="UP000515947">
    <property type="component" value="Chromosome"/>
</dbReference>
<dbReference type="GO" id="GO:0009016">
    <property type="term" value="F:succinyldiaminopimelate transaminase activity"/>
    <property type="evidence" value="ECO:0007669"/>
    <property type="project" value="UniProtKB-EC"/>
</dbReference>
<accession>A0A7G9R7Z2</accession>
<comment type="cofactor">
    <cofactor evidence="1">
        <name>pyridoxal 5'-phosphate</name>
        <dbReference type="ChEBI" id="CHEBI:597326"/>
    </cofactor>
</comment>
<feature type="domain" description="Aminotransferase class I/classII large" evidence="5">
    <location>
        <begin position="60"/>
        <end position="397"/>
    </location>
</feature>
<dbReference type="SUPFAM" id="SSF53383">
    <property type="entry name" value="PLP-dependent transferases"/>
    <property type="match status" value="1"/>
</dbReference>